<feature type="transmembrane region" description="Helical" evidence="1">
    <location>
        <begin position="16"/>
        <end position="37"/>
    </location>
</feature>
<comment type="caution">
    <text evidence="3">The sequence shown here is derived from an EMBL/GenBank/DDBJ whole genome shotgun (WGS) entry which is preliminary data.</text>
</comment>
<evidence type="ECO:0000313" key="3">
    <source>
        <dbReference type="EMBL" id="TCS63932.1"/>
    </source>
</evidence>
<evidence type="ECO:0000313" key="5">
    <source>
        <dbReference type="Proteomes" id="UP000702954"/>
    </source>
</evidence>
<dbReference type="EMBL" id="SLZV01000027">
    <property type="protein sequence ID" value="TCS63932.1"/>
    <property type="molecule type" value="Genomic_DNA"/>
</dbReference>
<reference evidence="2 5" key="1">
    <citation type="journal article" date="2018" name="Int. J. Syst. Evol. Microbiol.">
        <title>Draft Genome Sequence of Faecalimonas umbilicata JCM 30896T, an Acetate-Producing Bacterium Isolated from Human Feces.</title>
        <authorList>
            <person name="Sakamoto M."/>
            <person name="Ikeyama N."/>
            <person name="Yuki M."/>
            <person name="Ohkuma M."/>
        </authorList>
    </citation>
    <scope>NUCLEOTIDE SEQUENCE [LARGE SCALE GENOMIC DNA]</scope>
    <source>
        <strain evidence="2 5">EGH7</strain>
    </source>
</reference>
<keyword evidence="1" id="KW-0472">Membrane</keyword>
<gene>
    <name evidence="3" type="ORF">EDD74_1276</name>
    <name evidence="2" type="ORF">FAEUMB_26110</name>
</gene>
<keyword evidence="1" id="KW-1133">Transmembrane helix</keyword>
<sequence length="76" mass="8451">MTLLKTYITDFINNNIMPLGVTVIGIALIMVAFALILGTQRMKEWAKGHIFEIIIGGALLYTATQWAKDFAAAFKF</sequence>
<dbReference type="RefSeq" id="WP_116442163.1">
    <property type="nucleotide sequence ID" value="NZ_BHEO01000008.1"/>
</dbReference>
<evidence type="ECO:0000256" key="1">
    <source>
        <dbReference type="SAM" id="Phobius"/>
    </source>
</evidence>
<keyword evidence="1" id="KW-0812">Transmembrane</keyword>
<evidence type="ECO:0000313" key="4">
    <source>
        <dbReference type="Proteomes" id="UP000294613"/>
    </source>
</evidence>
<dbReference type="AlphaFoldDB" id="A0A4R3JDM5"/>
<evidence type="ECO:0008006" key="6">
    <source>
        <dbReference type="Google" id="ProtNLM"/>
    </source>
</evidence>
<dbReference type="Proteomes" id="UP000702954">
    <property type="component" value="Unassembled WGS sequence"/>
</dbReference>
<evidence type="ECO:0000313" key="2">
    <source>
        <dbReference type="EMBL" id="GBU06070.1"/>
    </source>
</evidence>
<name>A0A4R3JDM5_9FIRM</name>
<proteinExistence type="predicted"/>
<feature type="transmembrane region" description="Helical" evidence="1">
    <location>
        <begin position="49"/>
        <end position="67"/>
    </location>
</feature>
<protein>
    <recommendedName>
        <fullName evidence="6">TrbC/VIRB2 family protein</fullName>
    </recommendedName>
</protein>
<dbReference type="EMBL" id="BHEO01000008">
    <property type="protein sequence ID" value="GBU06070.1"/>
    <property type="molecule type" value="Genomic_DNA"/>
</dbReference>
<keyword evidence="5" id="KW-1185">Reference proteome</keyword>
<organism evidence="3 4">
    <name type="scientific">Faecalimonas umbilicata</name>
    <dbReference type="NCBI Taxonomy" id="1912855"/>
    <lineage>
        <taxon>Bacteria</taxon>
        <taxon>Bacillati</taxon>
        <taxon>Bacillota</taxon>
        <taxon>Clostridia</taxon>
        <taxon>Lachnospirales</taxon>
        <taxon>Lachnospiraceae</taxon>
        <taxon>Faecalimonas</taxon>
    </lineage>
</organism>
<dbReference type="Proteomes" id="UP000294613">
    <property type="component" value="Unassembled WGS sequence"/>
</dbReference>
<reference evidence="3 4" key="2">
    <citation type="submission" date="2019-03" db="EMBL/GenBank/DDBJ databases">
        <title>Genomic Encyclopedia of Type Strains, Phase IV (KMG-IV): sequencing the most valuable type-strain genomes for metagenomic binning, comparative biology and taxonomic classification.</title>
        <authorList>
            <person name="Goeker M."/>
        </authorList>
    </citation>
    <scope>NUCLEOTIDE SEQUENCE [LARGE SCALE GENOMIC DNA]</scope>
    <source>
        <strain evidence="3 4">DSM 103426</strain>
    </source>
</reference>
<accession>A0A4R3JDM5</accession>